<reference evidence="2 3" key="1">
    <citation type="journal article" date="2015" name="Genome Announc.">
        <title>Draft Genome Sequence of Brevibacillus brevis DZQ7, a Plant Growth-Promoting Rhizobacterium with Broad-Spectrum Antimicrobial Activity.</title>
        <authorList>
            <person name="Hou Q."/>
            <person name="Wang C."/>
            <person name="Hou X."/>
            <person name="Xia Z."/>
            <person name="Ye J."/>
            <person name="Liu K."/>
            <person name="Liu H."/>
            <person name="Wang J."/>
            <person name="Guo H."/>
            <person name="Yu X."/>
            <person name="Yang Y."/>
            <person name="Du B."/>
            <person name="Ding Y."/>
        </authorList>
    </citation>
    <scope>NUCLEOTIDE SEQUENCE [LARGE SCALE GENOMIC DNA]</scope>
    <source>
        <strain evidence="2 3">DZQ7</strain>
    </source>
</reference>
<feature type="domain" description="N-acetyltransferase" evidence="1">
    <location>
        <begin position="4"/>
        <end position="153"/>
    </location>
</feature>
<dbReference type="AlphaFoldDB" id="A0A2Z4MMF2"/>
<dbReference type="Gene3D" id="3.40.630.30">
    <property type="match status" value="1"/>
</dbReference>
<dbReference type="RefSeq" id="WP_048034141.1">
    <property type="nucleotide sequence ID" value="NZ_CP030117.1"/>
</dbReference>
<gene>
    <name evidence="2" type="ORF">AB432_022290</name>
</gene>
<evidence type="ECO:0000313" key="2">
    <source>
        <dbReference type="EMBL" id="AWX57599.1"/>
    </source>
</evidence>
<dbReference type="SUPFAM" id="SSF52833">
    <property type="entry name" value="Thioredoxin-like"/>
    <property type="match status" value="1"/>
</dbReference>
<name>A0A2Z4MMF2_BREBE</name>
<dbReference type="SUPFAM" id="SSF55729">
    <property type="entry name" value="Acyl-CoA N-acyltransferases (Nat)"/>
    <property type="match status" value="1"/>
</dbReference>
<evidence type="ECO:0000313" key="3">
    <source>
        <dbReference type="Proteomes" id="UP000036061"/>
    </source>
</evidence>
<dbReference type="EMBL" id="CP030117">
    <property type="protein sequence ID" value="AWX57599.1"/>
    <property type="molecule type" value="Genomic_DNA"/>
</dbReference>
<dbReference type="Pfam" id="PF14268">
    <property type="entry name" value="YoaP"/>
    <property type="match status" value="1"/>
</dbReference>
<dbReference type="InterPro" id="IPR036249">
    <property type="entry name" value="Thioredoxin-like_sf"/>
</dbReference>
<organism evidence="2 3">
    <name type="scientific">Brevibacillus brevis</name>
    <name type="common">Bacillus brevis</name>
    <dbReference type="NCBI Taxonomy" id="1393"/>
    <lineage>
        <taxon>Bacteria</taxon>
        <taxon>Bacillati</taxon>
        <taxon>Bacillota</taxon>
        <taxon>Bacilli</taxon>
        <taxon>Bacillales</taxon>
        <taxon>Paenibacillaceae</taxon>
        <taxon>Brevibacillus</taxon>
    </lineage>
</organism>
<dbReference type="InterPro" id="IPR016181">
    <property type="entry name" value="Acyl_CoA_acyltransferase"/>
</dbReference>
<proteinExistence type="predicted"/>
<dbReference type="GO" id="GO:0016747">
    <property type="term" value="F:acyltransferase activity, transferring groups other than amino-acyl groups"/>
    <property type="evidence" value="ECO:0007669"/>
    <property type="project" value="InterPro"/>
</dbReference>
<dbReference type="Proteomes" id="UP000036061">
    <property type="component" value="Chromosome"/>
</dbReference>
<keyword evidence="2" id="KW-0808">Transferase</keyword>
<dbReference type="PROSITE" id="PS51186">
    <property type="entry name" value="GNAT"/>
    <property type="match status" value="1"/>
</dbReference>
<evidence type="ECO:0000259" key="1">
    <source>
        <dbReference type="PROSITE" id="PS51186"/>
    </source>
</evidence>
<dbReference type="Pfam" id="PF00583">
    <property type="entry name" value="Acetyltransf_1"/>
    <property type="match status" value="1"/>
</dbReference>
<sequence length="259" mass="30237">MGYIEITKKNIETEHICCALGAKQYESAVAEKKKWLTERMDEGLVFYRLDERAKVFIEYLPAEMAWVPIEAPNYMYINCLWVSGRYKENGYAKQLLHHCKEDAFKRGMDGIVHIVGKNKYPYLSERRFFEHMGFELADQAEPYFQLVAWKWNEQAAMPSFKKIGTTSPMEKGVTIYYTAQCPFAVGVLEELRKVAEAKSVPFHAYRLTTREAARNAPVIWTTFGLFYQGEFITHEIMSANKFEKWLTELLAHQKPRQSQ</sequence>
<accession>A0A2Z4MMF2</accession>
<dbReference type="InterPro" id="IPR000182">
    <property type="entry name" value="GNAT_dom"/>
</dbReference>
<dbReference type="InterPro" id="IPR025685">
    <property type="entry name" value="YoaP-like_dom"/>
</dbReference>
<dbReference type="CDD" id="cd04301">
    <property type="entry name" value="NAT_SF"/>
    <property type="match status" value="1"/>
</dbReference>
<protein>
    <submittedName>
        <fullName evidence="2">GNAT family N-acetyltransferase</fullName>
    </submittedName>
</protein>